<evidence type="ECO:0000256" key="4">
    <source>
        <dbReference type="ARBA" id="ARBA00022840"/>
    </source>
</evidence>
<organism evidence="11 12">
    <name type="scientific">Betta splendens</name>
    <name type="common">Siamese fighting fish</name>
    <dbReference type="NCBI Taxonomy" id="158456"/>
    <lineage>
        <taxon>Eukaryota</taxon>
        <taxon>Metazoa</taxon>
        <taxon>Chordata</taxon>
        <taxon>Craniata</taxon>
        <taxon>Vertebrata</taxon>
        <taxon>Euteleostomi</taxon>
        <taxon>Actinopterygii</taxon>
        <taxon>Neopterygii</taxon>
        <taxon>Teleostei</taxon>
        <taxon>Neoteleostei</taxon>
        <taxon>Acanthomorphata</taxon>
        <taxon>Anabantaria</taxon>
        <taxon>Anabantiformes</taxon>
        <taxon>Anabantoidei</taxon>
        <taxon>Osphronemidae</taxon>
        <taxon>Betta</taxon>
    </lineage>
</organism>
<feature type="region of interest" description="Disordered" evidence="9">
    <location>
        <begin position="245"/>
        <end position="266"/>
    </location>
</feature>
<keyword evidence="2" id="KW-0493">Microtubule</keyword>
<dbReference type="PANTHER" id="PTHR47971">
    <property type="entry name" value="KINESIN-RELATED PROTEIN 6"/>
    <property type="match status" value="1"/>
</dbReference>
<evidence type="ECO:0000256" key="1">
    <source>
        <dbReference type="ARBA" id="ARBA00004245"/>
    </source>
</evidence>
<keyword evidence="5 8" id="KW-0505">Motor protein</keyword>
<keyword evidence="3 8" id="KW-0547">Nucleotide-binding</keyword>
<feature type="region of interest" description="Disordered" evidence="9">
    <location>
        <begin position="597"/>
        <end position="652"/>
    </location>
</feature>
<evidence type="ECO:0000256" key="2">
    <source>
        <dbReference type="ARBA" id="ARBA00022701"/>
    </source>
</evidence>
<dbReference type="InterPro" id="IPR036961">
    <property type="entry name" value="Kinesin_motor_dom_sf"/>
</dbReference>
<feature type="region of interest" description="Disordered" evidence="9">
    <location>
        <begin position="801"/>
        <end position="873"/>
    </location>
</feature>
<dbReference type="GO" id="GO:0005524">
    <property type="term" value="F:ATP binding"/>
    <property type="evidence" value="ECO:0007669"/>
    <property type="project" value="UniProtKB-UniRule"/>
</dbReference>
<dbReference type="InterPro" id="IPR013761">
    <property type="entry name" value="SAM/pointed_sf"/>
</dbReference>
<feature type="binding site" evidence="8">
    <location>
        <begin position="362"/>
        <end position="369"/>
    </location>
    <ligand>
        <name>ATP</name>
        <dbReference type="ChEBI" id="CHEBI:30616"/>
    </ligand>
</feature>
<dbReference type="GO" id="GO:0007019">
    <property type="term" value="P:microtubule depolymerization"/>
    <property type="evidence" value="ECO:0007669"/>
    <property type="project" value="TreeGrafter"/>
</dbReference>
<dbReference type="PANTHER" id="PTHR47971:SF20">
    <property type="entry name" value="KINESIN-LIKE PROTEIN KIF24"/>
    <property type="match status" value="1"/>
</dbReference>
<dbReference type="FunFam" id="3.40.850.10:FF:000012">
    <property type="entry name" value="Kinesin-like protein"/>
    <property type="match status" value="1"/>
</dbReference>
<evidence type="ECO:0000256" key="6">
    <source>
        <dbReference type="ARBA" id="ARBA00023212"/>
    </source>
</evidence>
<dbReference type="GeneID" id="114862809"/>
<comment type="similarity">
    <text evidence="7">Belongs to the TRAFAC class myosin-kinesin ATPase superfamily. Kinesin family. KIN-13 subfamily.</text>
</comment>
<protein>
    <submittedName>
        <fullName evidence="12">Kinesin-like protein KIF24</fullName>
    </submittedName>
</protein>
<dbReference type="KEGG" id="bspl:114862809"/>
<evidence type="ECO:0000256" key="9">
    <source>
        <dbReference type="SAM" id="MobiDB-lite"/>
    </source>
</evidence>
<proteinExistence type="inferred from homology"/>
<feature type="compositionally biased region" description="Basic and acidic residues" evidence="9">
    <location>
        <begin position="770"/>
        <end position="785"/>
    </location>
</feature>
<dbReference type="Gene3D" id="3.40.850.10">
    <property type="entry name" value="Kinesin motor domain"/>
    <property type="match status" value="1"/>
</dbReference>
<dbReference type="GO" id="GO:0008017">
    <property type="term" value="F:microtubule binding"/>
    <property type="evidence" value="ECO:0007669"/>
    <property type="project" value="InterPro"/>
</dbReference>
<evidence type="ECO:0000256" key="8">
    <source>
        <dbReference type="PROSITE-ProRule" id="PRU00283"/>
    </source>
</evidence>
<dbReference type="SUPFAM" id="SSF47769">
    <property type="entry name" value="SAM/Pointed domain"/>
    <property type="match status" value="1"/>
</dbReference>
<dbReference type="InterPro" id="IPR019821">
    <property type="entry name" value="Kinesin_motor_CS"/>
</dbReference>
<gene>
    <name evidence="12" type="primary">LOC114862809</name>
</gene>
<feature type="region of interest" description="Disordered" evidence="9">
    <location>
        <begin position="887"/>
        <end position="1010"/>
    </location>
</feature>
<dbReference type="Pfam" id="PF00225">
    <property type="entry name" value="Kinesin"/>
    <property type="match status" value="1"/>
</dbReference>
<dbReference type="InterPro" id="IPR027640">
    <property type="entry name" value="Kinesin-like_fam"/>
</dbReference>
<dbReference type="GO" id="GO:0007018">
    <property type="term" value="P:microtubule-based movement"/>
    <property type="evidence" value="ECO:0007669"/>
    <property type="project" value="InterPro"/>
</dbReference>
<dbReference type="PRINTS" id="PR00380">
    <property type="entry name" value="KINESINHEAVY"/>
</dbReference>
<dbReference type="PROSITE" id="PS00411">
    <property type="entry name" value="KINESIN_MOTOR_1"/>
    <property type="match status" value="1"/>
</dbReference>
<keyword evidence="6" id="KW-0206">Cytoskeleton</keyword>
<dbReference type="Proteomes" id="UP000515150">
    <property type="component" value="Chromosome 9"/>
</dbReference>
<dbReference type="CDD" id="cd01367">
    <property type="entry name" value="KISc_KIF2_like"/>
    <property type="match status" value="1"/>
</dbReference>
<feature type="region of interest" description="Disordered" evidence="9">
    <location>
        <begin position="750"/>
        <end position="787"/>
    </location>
</feature>
<sequence length="1329" mass="147513">MERLKRCLHKSHCNWTAVKENGSEKETRGLTLACTLSECLQAVGLQHLYASFTSLGVCRAAHLSALTMQDYPLLGIHTMEDRTRLFHLVQMVKTDLNSLMCEDEDDDDDEGCAVVSRGYSYGSDPDKEVCVEHDEDEDDSTADGANITTAGFARSPHVHRRLDFSCESTDLHQRLLTSPKGPVHKYSSQNREKMSHLSHTGPSLMCDSLHKQTHRPATATTKRFNNKPAAAKHGSVIPKPSPVYESARTAGDIHGPAQSPSSVVKRRAGEQRITVCVRKRPLMHVERRRGEAEVVTAPGGGCVIVHESKEAVDLTHYILQHRFYFDQVFGEESSNEDVYESTAYPLVRHLLSGGKATCFAYGQTGAGKTHTMLGSSPTSPGLYALAVRDIFAHLSASHTRSPRLVYVSFFEIYCGQLYDLLDHRKRLFAREDGQKVVHIAGLREVRVESVSSLLEVISQGLGERTQGTSGANPLSSRSHALLQIQLKCENQQTAGRMWFVDLAGSERASDAKEPDRQSRMEGAEINQSLLALKECIRSLDQEQSHTPFRQSKLTQVLKDSFVGNSMTCMIANISPGHLATEHTLNTLRYADRVKELRRQGEVREGRRGKTVPSPKHNSSNSSSSTRGKSPPKKAKLWQKESPAPPSRTSSLLISEAALCSTPKASRWGEETSPRGREGTGLERVTPVRGWVGTADKQRVKPAGKREVREIEREQTKRHTERVLGQPCHKAHLSSAQREFEGISRRETLKMGRDEQVDRSSTSTCRAAEMQNERALKNTDKKDKEKQKHLRWYHQQLQQFIPSTAPSSSPSLSSSNQAPLSLGPLLQQPSRLSPSAPVSHGLEEALDEHSNHPETSLNRTNNNEGPQGGFDSADTDWRQLWAQTKANYRRMGERQRSRSVKATSEATAKPENRRTSGVGGGERRWAWVATTGTRHADRRTGAAVNTAEAQASYSWDSEDRRDADIEDAFALESPHQRAPAERPFSPGLDAGRASNVGRRDRERGLAAHSRRPLSKLYEDAAEVPLQTVLAQDETCAGPLSCTMDPLSISVLQGEQRVATASFLPGDQNSASVSLHKSDRGEYNARKVEVGHLIGSDIDILRNVENEGPHKELPQSQIQWPLTSNMMKTIYYNERRQDMSCGIGTPEALLVSHQDPGDAQQKPPNQVTEVPAPPLSRFTYASMPAPVKPIEPSVQCVCHVDSSKSHNLTHDSKPPSFLSTQASQSVLGQLNNALKMNGPTGSNGQVPPMMHVTTLENMNHSQWCVVRAHWEQLEEMEALCQTEGVLLCQQPDMEFREYICKLVKIMERKAQCVHSMRAQLQSYLTPNHSSQ</sequence>
<dbReference type="OrthoDB" id="3176171at2759"/>
<keyword evidence="4 8" id="KW-0067">ATP-binding</keyword>
<name>A0A9W2Y130_BETSP</name>
<dbReference type="InterPro" id="IPR001752">
    <property type="entry name" value="Kinesin_motor_dom"/>
</dbReference>
<accession>A0A9W2Y130</accession>
<reference evidence="12" key="1">
    <citation type="submission" date="2025-08" db="UniProtKB">
        <authorList>
            <consortium name="RefSeq"/>
        </authorList>
    </citation>
    <scope>IDENTIFICATION</scope>
</reference>
<evidence type="ECO:0000256" key="7">
    <source>
        <dbReference type="ARBA" id="ARBA00061030"/>
    </source>
</evidence>
<feature type="compositionally biased region" description="Polar residues" evidence="9">
    <location>
        <begin position="852"/>
        <end position="864"/>
    </location>
</feature>
<dbReference type="PROSITE" id="PS50067">
    <property type="entry name" value="KINESIN_MOTOR_2"/>
    <property type="match status" value="1"/>
</dbReference>
<dbReference type="InterPro" id="IPR027417">
    <property type="entry name" value="P-loop_NTPase"/>
</dbReference>
<feature type="compositionally biased region" description="Low complexity" evidence="9">
    <location>
        <begin position="801"/>
        <end position="836"/>
    </location>
</feature>
<feature type="compositionally biased region" description="Basic and acidic residues" evidence="9">
    <location>
        <begin position="840"/>
        <end position="851"/>
    </location>
</feature>
<keyword evidence="11" id="KW-1185">Reference proteome</keyword>
<feature type="compositionally biased region" description="Basic and acidic residues" evidence="9">
    <location>
        <begin position="597"/>
        <end position="607"/>
    </location>
</feature>
<dbReference type="SMART" id="SM00129">
    <property type="entry name" value="KISc"/>
    <property type="match status" value="1"/>
</dbReference>
<dbReference type="GO" id="GO:0005874">
    <property type="term" value="C:microtubule"/>
    <property type="evidence" value="ECO:0007669"/>
    <property type="project" value="UniProtKB-KW"/>
</dbReference>
<evidence type="ECO:0000259" key="10">
    <source>
        <dbReference type="PROSITE" id="PS50067"/>
    </source>
</evidence>
<dbReference type="SUPFAM" id="SSF52540">
    <property type="entry name" value="P-loop containing nucleoside triphosphate hydrolases"/>
    <property type="match status" value="1"/>
</dbReference>
<dbReference type="RefSeq" id="XP_055367559.1">
    <property type="nucleotide sequence ID" value="XM_055511584.1"/>
</dbReference>
<evidence type="ECO:0000256" key="5">
    <source>
        <dbReference type="ARBA" id="ARBA00023175"/>
    </source>
</evidence>
<keyword evidence="6" id="KW-0963">Cytoplasm</keyword>
<comment type="subcellular location">
    <subcellularLocation>
        <location evidence="1">Cytoplasm</location>
        <location evidence="1">Cytoskeleton</location>
    </subcellularLocation>
</comment>
<evidence type="ECO:0000313" key="11">
    <source>
        <dbReference type="Proteomes" id="UP000515150"/>
    </source>
</evidence>
<feature type="domain" description="Kinesin motor" evidence="10">
    <location>
        <begin position="272"/>
        <end position="596"/>
    </location>
</feature>
<feature type="compositionally biased region" description="Low complexity" evidence="9">
    <location>
        <begin position="612"/>
        <end position="628"/>
    </location>
</feature>
<dbReference type="GO" id="GO:0003777">
    <property type="term" value="F:microtubule motor activity"/>
    <property type="evidence" value="ECO:0007669"/>
    <property type="project" value="InterPro"/>
</dbReference>
<evidence type="ECO:0000256" key="3">
    <source>
        <dbReference type="ARBA" id="ARBA00022741"/>
    </source>
</evidence>
<evidence type="ECO:0000313" key="12">
    <source>
        <dbReference type="RefSeq" id="XP_055367559.1"/>
    </source>
</evidence>